<protein>
    <submittedName>
        <fullName evidence="3">ATP-binding protein</fullName>
    </submittedName>
</protein>
<dbReference type="RefSeq" id="WP_160561151.1">
    <property type="nucleotide sequence ID" value="NZ_QZDT01000030.1"/>
</dbReference>
<dbReference type="GO" id="GO:0042802">
    <property type="term" value="F:identical protein binding"/>
    <property type="evidence" value="ECO:0007669"/>
    <property type="project" value="TreeGrafter"/>
</dbReference>
<dbReference type="AlphaFoldDB" id="A0A9X5BHB9"/>
<dbReference type="OrthoDB" id="9156435at2"/>
<dbReference type="GO" id="GO:0005524">
    <property type="term" value="F:ATP binding"/>
    <property type="evidence" value="ECO:0007669"/>
    <property type="project" value="UniProtKB-KW"/>
</dbReference>
<feature type="transmembrane region" description="Helical" evidence="1">
    <location>
        <begin position="6"/>
        <end position="24"/>
    </location>
</feature>
<dbReference type="PANTHER" id="PTHR40448">
    <property type="entry name" value="TWO-COMPONENT SENSOR HISTIDINE KINASE"/>
    <property type="match status" value="1"/>
</dbReference>
<accession>A0A9X5BHB9</accession>
<evidence type="ECO:0000259" key="2">
    <source>
        <dbReference type="Pfam" id="PF14501"/>
    </source>
</evidence>
<dbReference type="Gene3D" id="3.30.565.10">
    <property type="entry name" value="Histidine kinase-like ATPase, C-terminal domain"/>
    <property type="match status" value="1"/>
</dbReference>
<dbReference type="Proteomes" id="UP001154420">
    <property type="component" value="Unassembled WGS sequence"/>
</dbReference>
<evidence type="ECO:0000313" key="3">
    <source>
        <dbReference type="EMBL" id="NBJ94111.1"/>
    </source>
</evidence>
<keyword evidence="3" id="KW-0547">Nucleotide-binding</keyword>
<dbReference type="PROSITE" id="PS51257">
    <property type="entry name" value="PROKAR_LIPOPROTEIN"/>
    <property type="match status" value="1"/>
</dbReference>
<feature type="transmembrane region" description="Helical" evidence="1">
    <location>
        <begin position="118"/>
        <end position="140"/>
    </location>
</feature>
<feature type="transmembrane region" description="Helical" evidence="1">
    <location>
        <begin position="185"/>
        <end position="204"/>
    </location>
</feature>
<dbReference type="CDD" id="cd16935">
    <property type="entry name" value="HATPase_AgrC-ComD-like"/>
    <property type="match status" value="1"/>
</dbReference>
<dbReference type="InterPro" id="IPR032834">
    <property type="entry name" value="NatK-like_C"/>
</dbReference>
<feature type="transmembrane region" description="Helical" evidence="1">
    <location>
        <begin position="60"/>
        <end position="79"/>
    </location>
</feature>
<feature type="transmembrane region" description="Helical" evidence="1">
    <location>
        <begin position="152"/>
        <end position="173"/>
    </location>
</feature>
<evidence type="ECO:0000313" key="4">
    <source>
        <dbReference type="Proteomes" id="UP001154420"/>
    </source>
</evidence>
<keyword evidence="3" id="KW-0067">ATP-binding</keyword>
<dbReference type="EMBL" id="QZDT01000030">
    <property type="protein sequence ID" value="NBJ94111.1"/>
    <property type="molecule type" value="Genomic_DNA"/>
</dbReference>
<gene>
    <name evidence="3" type="ORF">D5281_16335</name>
</gene>
<name>A0A9X5BHB9_9FIRM</name>
<feature type="transmembrane region" description="Helical" evidence="1">
    <location>
        <begin position="36"/>
        <end position="54"/>
    </location>
</feature>
<dbReference type="PANTHER" id="PTHR40448:SF1">
    <property type="entry name" value="TWO-COMPONENT SENSOR HISTIDINE KINASE"/>
    <property type="match status" value="1"/>
</dbReference>
<keyword evidence="1" id="KW-1133">Transmembrane helix</keyword>
<feature type="transmembrane region" description="Helical" evidence="1">
    <location>
        <begin position="91"/>
        <end position="112"/>
    </location>
</feature>
<reference evidence="3" key="1">
    <citation type="submission" date="2018-09" db="EMBL/GenBank/DDBJ databases">
        <title>Murine metabolic-syndrome-specific gut microbial biobank.</title>
        <authorList>
            <person name="Liu C."/>
        </authorList>
    </citation>
    <scope>NUCLEOTIDE SEQUENCE</scope>
    <source>
        <strain evidence="3">D42-62</strain>
    </source>
</reference>
<dbReference type="InterPro" id="IPR036890">
    <property type="entry name" value="HATPase_C_sf"/>
</dbReference>
<dbReference type="Pfam" id="PF14501">
    <property type="entry name" value="HATPase_c_5"/>
    <property type="match status" value="1"/>
</dbReference>
<comment type="caution">
    <text evidence="3">The sequence shown here is derived from an EMBL/GenBank/DDBJ whole genome shotgun (WGS) entry which is preliminary data.</text>
</comment>
<keyword evidence="4" id="KW-1185">Reference proteome</keyword>
<keyword evidence="1" id="KW-0472">Membrane</keyword>
<proteinExistence type="predicted"/>
<evidence type="ECO:0000256" key="1">
    <source>
        <dbReference type="SAM" id="Phobius"/>
    </source>
</evidence>
<feature type="domain" description="Sensor histidine kinase NatK-like C-terminal" evidence="2">
    <location>
        <begin position="326"/>
        <end position="425"/>
    </location>
</feature>
<organism evidence="3 4">
    <name type="scientific">Parablautia muri</name>
    <dbReference type="NCBI Taxonomy" id="2320879"/>
    <lineage>
        <taxon>Bacteria</taxon>
        <taxon>Bacillati</taxon>
        <taxon>Bacillota</taxon>
        <taxon>Clostridia</taxon>
        <taxon>Lachnospirales</taxon>
        <taxon>Lachnospiraceae</taxon>
        <taxon>Parablautia</taxon>
    </lineage>
</organism>
<keyword evidence="1" id="KW-0812">Transmembrane</keyword>
<dbReference type="SUPFAM" id="SSF55874">
    <property type="entry name" value="ATPase domain of HSP90 chaperone/DNA topoisomerase II/histidine kinase"/>
    <property type="match status" value="1"/>
</dbReference>
<sequence>MMEIFIKCVILSFLMAASCNLFFETLLPKRTFPFRWLRHMSLPTFMVGFLLIAFTPIPPFIFQPVRFVLTVMLTALLYFEAGLVRHMAFSLLLCSIYWITSVFLTSLIYLLPPLLHESLFSAVEDIAGSIFLCLIFIFHLRFKNHSDKWLSFSWTFTSFFPLLNIIVLLSLSMMDISGNATENRAMFAVVSGFAVINVCYFYFISKTMDKEEEMQRLRLFHERTQNQMVLYRDMQKSYDLQRRQLHDYKNQLGCIQGMLKDGQVQNALSYVSTLTGTLSKSVCLINTGHEVVNIMLSRKYQEAAEKGITITLSVNDLSTLTISEEEIVILLGNLLDNAIAACEKLDFGRIIQFKMILESNQLILSVRNPVKEPVLIKENKVVTDRRRGPLHGIGLLNVDSVIQRHGGTSVLKYNNGWFYFSAIIP</sequence>